<keyword evidence="3" id="KW-1185">Reference proteome</keyword>
<accession>J3LD27</accession>
<organism evidence="2">
    <name type="scientific">Oryza brachyantha</name>
    <name type="common">malo sina</name>
    <dbReference type="NCBI Taxonomy" id="4533"/>
    <lineage>
        <taxon>Eukaryota</taxon>
        <taxon>Viridiplantae</taxon>
        <taxon>Streptophyta</taxon>
        <taxon>Embryophyta</taxon>
        <taxon>Tracheophyta</taxon>
        <taxon>Spermatophyta</taxon>
        <taxon>Magnoliopsida</taxon>
        <taxon>Liliopsida</taxon>
        <taxon>Poales</taxon>
        <taxon>Poaceae</taxon>
        <taxon>BOP clade</taxon>
        <taxon>Oryzoideae</taxon>
        <taxon>Oryzeae</taxon>
        <taxon>Oryzinae</taxon>
        <taxon>Oryza</taxon>
    </lineage>
</organism>
<feature type="compositionally biased region" description="Polar residues" evidence="1">
    <location>
        <begin position="59"/>
        <end position="72"/>
    </location>
</feature>
<dbReference type="AlphaFoldDB" id="J3LD27"/>
<dbReference type="EnsemblPlants" id="OB02G25440.1">
    <property type="protein sequence ID" value="OB02G25440.1"/>
    <property type="gene ID" value="OB02G25440"/>
</dbReference>
<dbReference type="HOGENOM" id="CLU_2378912_0_0_1"/>
<evidence type="ECO:0000313" key="3">
    <source>
        <dbReference type="Proteomes" id="UP000006038"/>
    </source>
</evidence>
<reference evidence="2" key="1">
    <citation type="submission" date="2013-04" db="UniProtKB">
        <authorList>
            <consortium name="EnsemblPlants"/>
        </authorList>
    </citation>
    <scope>IDENTIFICATION</scope>
</reference>
<feature type="compositionally biased region" description="Basic residues" evidence="1">
    <location>
        <begin position="17"/>
        <end position="28"/>
    </location>
</feature>
<evidence type="ECO:0000313" key="2">
    <source>
        <dbReference type="EnsemblPlants" id="OB02G25440.1"/>
    </source>
</evidence>
<dbReference type="Gramene" id="OB02G25440.1">
    <property type="protein sequence ID" value="OB02G25440.1"/>
    <property type="gene ID" value="OB02G25440"/>
</dbReference>
<name>J3LD27_ORYBR</name>
<protein>
    <submittedName>
        <fullName evidence="2">Uncharacterized protein</fullName>
    </submittedName>
</protein>
<sequence>MAEALSRRGDAATVRAGVRRGGRRRRRDVRGARAAVASRRAEVGLGHSHMQYAPPAPSTSPRIHSPISTNPNSFPGNAFQPFCPSLLCLISEGLE</sequence>
<dbReference type="Proteomes" id="UP000006038">
    <property type="component" value="Unassembled WGS sequence"/>
</dbReference>
<evidence type="ECO:0000256" key="1">
    <source>
        <dbReference type="SAM" id="MobiDB-lite"/>
    </source>
</evidence>
<proteinExistence type="predicted"/>
<feature type="compositionally biased region" description="Basic and acidic residues" evidence="1">
    <location>
        <begin position="1"/>
        <end position="10"/>
    </location>
</feature>
<feature type="region of interest" description="Disordered" evidence="1">
    <location>
        <begin position="1"/>
        <end position="72"/>
    </location>
</feature>